<evidence type="ECO:0000313" key="2">
    <source>
        <dbReference type="Proteomes" id="UP000503462"/>
    </source>
</evidence>
<keyword evidence="2" id="KW-1185">Reference proteome</keyword>
<dbReference type="AlphaFoldDB" id="A0A6H0XM39"/>
<evidence type="ECO:0000313" key="1">
    <source>
        <dbReference type="EMBL" id="QIW95782.1"/>
    </source>
</evidence>
<gene>
    <name evidence="1" type="ORF">AMS68_001300</name>
</gene>
<reference evidence="1 2" key="1">
    <citation type="journal article" date="2016" name="Sci. Rep.">
        <title>Peltaster fructicola genome reveals evolution from an invasive phytopathogen to an ectophytic parasite.</title>
        <authorList>
            <person name="Xu C."/>
            <person name="Chen H."/>
            <person name="Gleason M.L."/>
            <person name="Xu J.R."/>
            <person name="Liu H."/>
            <person name="Zhang R."/>
            <person name="Sun G."/>
        </authorList>
    </citation>
    <scope>NUCLEOTIDE SEQUENCE [LARGE SCALE GENOMIC DNA]</scope>
    <source>
        <strain evidence="1 2">LNHT1506</strain>
    </source>
</reference>
<evidence type="ECO:0008006" key="3">
    <source>
        <dbReference type="Google" id="ProtNLM"/>
    </source>
</evidence>
<accession>A0A6H0XM39</accession>
<dbReference type="Proteomes" id="UP000503462">
    <property type="component" value="Chromosome 1"/>
</dbReference>
<dbReference type="OrthoDB" id="5365320at2759"/>
<dbReference type="EMBL" id="CP051139">
    <property type="protein sequence ID" value="QIW95782.1"/>
    <property type="molecule type" value="Genomic_DNA"/>
</dbReference>
<organism evidence="1 2">
    <name type="scientific">Peltaster fructicola</name>
    <dbReference type="NCBI Taxonomy" id="286661"/>
    <lineage>
        <taxon>Eukaryota</taxon>
        <taxon>Fungi</taxon>
        <taxon>Dikarya</taxon>
        <taxon>Ascomycota</taxon>
        <taxon>Pezizomycotina</taxon>
        <taxon>Dothideomycetes</taxon>
        <taxon>Dothideomycetes incertae sedis</taxon>
        <taxon>Peltaster</taxon>
    </lineage>
</organism>
<sequence length="244" mass="27853">MAHSTDLPTELILDIFTQLTCFTDAVHLASVARKNWGIWQDRRNAQIILDAVGPRCIKHLPEARRLLQSQAPTLHEHSDVHEVIKRLHCNSCRLAVGIDAFEKQEVSRWLNPRRNSWRHPGPHLTSTERSRFIPAWYTVWACVYESNCQSILDKTTLRALHVAREVLLDMLHHNTPDEYTDPEIGKYYARLEELFLIFNAVLDEKAIRLMGGPNRIPGLCDQASGAYAVLDGTQWAVDDIADVV</sequence>
<name>A0A6H0XM39_9PEZI</name>
<protein>
    <recommendedName>
        <fullName evidence="3">F-box domain-containing protein</fullName>
    </recommendedName>
</protein>
<proteinExistence type="predicted"/>